<feature type="transmembrane region" description="Helical" evidence="1">
    <location>
        <begin position="140"/>
        <end position="162"/>
    </location>
</feature>
<evidence type="ECO:0000313" key="2">
    <source>
        <dbReference type="EMBL" id="CAG7824159.1"/>
    </source>
</evidence>
<sequence>MANCSCCAGSDLCCNRKLTWPIFISTFHIIIYASVIIFNGYNLVLAIIALSNGETTTNHKGTILWDEDDNLGLGLLIAHTICILVLALVGLVISFNLLKASKQELARNLKIWLVYTVLFCVLIVPYYVWRLSTSQHVGRWLIQLVATNAIEGYFLGIAYSIITELHAASSKSVERESSRFRGKRFAGGYIPALDTERN</sequence>
<dbReference type="AlphaFoldDB" id="A0A8J2PJ57"/>
<comment type="caution">
    <text evidence="2">The sequence shown here is derived from an EMBL/GenBank/DDBJ whole genome shotgun (WGS) entry which is preliminary data.</text>
</comment>
<evidence type="ECO:0000256" key="1">
    <source>
        <dbReference type="SAM" id="Phobius"/>
    </source>
</evidence>
<keyword evidence="1" id="KW-0472">Membrane</keyword>
<proteinExistence type="predicted"/>
<evidence type="ECO:0008006" key="4">
    <source>
        <dbReference type="Google" id="ProtNLM"/>
    </source>
</evidence>
<keyword evidence="1" id="KW-0812">Transmembrane</keyword>
<gene>
    <name evidence="2" type="ORF">AFUS01_LOCUS34333</name>
</gene>
<dbReference type="EMBL" id="CAJVCH010531858">
    <property type="protein sequence ID" value="CAG7824159.1"/>
    <property type="molecule type" value="Genomic_DNA"/>
</dbReference>
<reference evidence="2" key="1">
    <citation type="submission" date="2021-06" db="EMBL/GenBank/DDBJ databases">
        <authorList>
            <person name="Hodson N. C."/>
            <person name="Mongue J. A."/>
            <person name="Jaron S. K."/>
        </authorList>
    </citation>
    <scope>NUCLEOTIDE SEQUENCE</scope>
</reference>
<protein>
    <recommendedName>
        <fullName evidence="4">Transmembrane protein</fullName>
    </recommendedName>
</protein>
<keyword evidence="1" id="KW-1133">Transmembrane helix</keyword>
<dbReference type="Proteomes" id="UP000708208">
    <property type="component" value="Unassembled WGS sequence"/>
</dbReference>
<evidence type="ECO:0000313" key="3">
    <source>
        <dbReference type="Proteomes" id="UP000708208"/>
    </source>
</evidence>
<keyword evidence="3" id="KW-1185">Reference proteome</keyword>
<feature type="transmembrane region" description="Helical" evidence="1">
    <location>
        <begin position="71"/>
        <end position="97"/>
    </location>
</feature>
<organism evidence="2 3">
    <name type="scientific">Allacma fusca</name>
    <dbReference type="NCBI Taxonomy" id="39272"/>
    <lineage>
        <taxon>Eukaryota</taxon>
        <taxon>Metazoa</taxon>
        <taxon>Ecdysozoa</taxon>
        <taxon>Arthropoda</taxon>
        <taxon>Hexapoda</taxon>
        <taxon>Collembola</taxon>
        <taxon>Symphypleona</taxon>
        <taxon>Sminthuridae</taxon>
        <taxon>Allacma</taxon>
    </lineage>
</organism>
<feature type="transmembrane region" description="Helical" evidence="1">
    <location>
        <begin position="109"/>
        <end position="128"/>
    </location>
</feature>
<name>A0A8J2PJ57_9HEXA</name>
<accession>A0A8J2PJ57</accession>
<feature type="transmembrane region" description="Helical" evidence="1">
    <location>
        <begin position="29"/>
        <end position="51"/>
    </location>
</feature>